<feature type="region of interest" description="Disordered" evidence="1">
    <location>
        <begin position="1"/>
        <end position="23"/>
    </location>
</feature>
<gene>
    <name evidence="3" type="ORF">TbgDal_III1510</name>
</gene>
<feature type="transmembrane region" description="Helical" evidence="2">
    <location>
        <begin position="75"/>
        <end position="97"/>
    </location>
</feature>
<dbReference type="KEGG" id="tbg:TbgDal_III1510"/>
<evidence type="ECO:0000313" key="3">
    <source>
        <dbReference type="EMBL" id="CBH09812.1"/>
    </source>
</evidence>
<dbReference type="EMBL" id="FN554966">
    <property type="protein sequence ID" value="CBH09812.1"/>
    <property type="molecule type" value="Genomic_DNA"/>
</dbReference>
<proteinExistence type="predicted"/>
<keyword evidence="2" id="KW-0812">Transmembrane</keyword>
<sequence>MCARVGEREMKKNKKEDEGSVESVHSYVCTVRMQTRATQKETGRGGYVHFTYNLLFNLLIRNIRIYIRTCTCKRFLYRVGMFCVMFLSCCCCLQSHAEKKKTT</sequence>
<keyword evidence="2" id="KW-0472">Membrane</keyword>
<reference evidence="4" key="1">
    <citation type="journal article" date="2010" name="PLoS Negl. Trop. Dis.">
        <title>The genome sequence of Trypanosoma brucei gambiense, causative agent of chronic human african trypanosomiasis.</title>
        <authorList>
            <person name="Jackson A.P."/>
            <person name="Sanders M."/>
            <person name="Berry A."/>
            <person name="McQuillan J."/>
            <person name="Aslett M.A."/>
            <person name="Quail M.A."/>
            <person name="Chukualim B."/>
            <person name="Capewell P."/>
            <person name="MacLeod A."/>
            <person name="Melville S.E."/>
            <person name="Gibson W."/>
            <person name="Barry J.D."/>
            <person name="Berriman M."/>
            <person name="Hertz-Fowler C."/>
        </authorList>
    </citation>
    <scope>NUCLEOTIDE SEQUENCE [LARGE SCALE GENOMIC DNA]</scope>
    <source>
        <strain evidence="4">MHOM/CI/86/DAL972</strain>
    </source>
</reference>
<feature type="compositionally biased region" description="Basic and acidic residues" evidence="1">
    <location>
        <begin position="1"/>
        <end position="18"/>
    </location>
</feature>
<evidence type="ECO:0000313" key="4">
    <source>
        <dbReference type="Proteomes" id="UP000002316"/>
    </source>
</evidence>
<evidence type="ECO:0000256" key="2">
    <source>
        <dbReference type="SAM" id="Phobius"/>
    </source>
</evidence>
<organism evidence="3 4">
    <name type="scientific">Trypanosoma brucei gambiense (strain MHOM/CI/86/DAL972)</name>
    <dbReference type="NCBI Taxonomy" id="679716"/>
    <lineage>
        <taxon>Eukaryota</taxon>
        <taxon>Discoba</taxon>
        <taxon>Euglenozoa</taxon>
        <taxon>Kinetoplastea</taxon>
        <taxon>Metakinetoplastina</taxon>
        <taxon>Trypanosomatida</taxon>
        <taxon>Trypanosomatidae</taxon>
        <taxon>Trypanosoma</taxon>
    </lineage>
</organism>
<dbReference type="Proteomes" id="UP000002316">
    <property type="component" value="Chromosome 3"/>
</dbReference>
<protein>
    <submittedName>
        <fullName evidence="3">Uncharacterized protein</fullName>
    </submittedName>
</protein>
<name>C9ZK48_TRYB9</name>
<dbReference type="AlphaFoldDB" id="C9ZK48"/>
<dbReference type="RefSeq" id="XP_011772105.1">
    <property type="nucleotide sequence ID" value="XM_011773803.1"/>
</dbReference>
<keyword evidence="2" id="KW-1133">Transmembrane helix</keyword>
<accession>C9ZK48</accession>
<evidence type="ECO:0000256" key="1">
    <source>
        <dbReference type="SAM" id="MobiDB-lite"/>
    </source>
</evidence>
<dbReference type="GeneID" id="23858921"/>